<dbReference type="AlphaFoldDB" id="A0A835BRE4"/>
<gene>
    <name evidence="2" type="ORF">HU200_028952</name>
</gene>
<feature type="compositionally biased region" description="Polar residues" evidence="1">
    <location>
        <begin position="1"/>
        <end position="11"/>
    </location>
</feature>
<organism evidence="2 3">
    <name type="scientific">Digitaria exilis</name>
    <dbReference type="NCBI Taxonomy" id="1010633"/>
    <lineage>
        <taxon>Eukaryota</taxon>
        <taxon>Viridiplantae</taxon>
        <taxon>Streptophyta</taxon>
        <taxon>Embryophyta</taxon>
        <taxon>Tracheophyta</taxon>
        <taxon>Spermatophyta</taxon>
        <taxon>Magnoliopsida</taxon>
        <taxon>Liliopsida</taxon>
        <taxon>Poales</taxon>
        <taxon>Poaceae</taxon>
        <taxon>PACMAD clade</taxon>
        <taxon>Panicoideae</taxon>
        <taxon>Panicodae</taxon>
        <taxon>Paniceae</taxon>
        <taxon>Anthephorinae</taxon>
        <taxon>Digitaria</taxon>
    </lineage>
</organism>
<feature type="region of interest" description="Disordered" evidence="1">
    <location>
        <begin position="1"/>
        <end position="20"/>
    </location>
</feature>
<dbReference type="Proteomes" id="UP000636709">
    <property type="component" value="Unassembled WGS sequence"/>
</dbReference>
<reference evidence="2" key="1">
    <citation type="submission" date="2020-07" db="EMBL/GenBank/DDBJ databases">
        <title>Genome sequence and genetic diversity analysis of an under-domesticated orphan crop, white fonio (Digitaria exilis).</title>
        <authorList>
            <person name="Bennetzen J.L."/>
            <person name="Chen S."/>
            <person name="Ma X."/>
            <person name="Wang X."/>
            <person name="Yssel A.E.J."/>
            <person name="Chaluvadi S.R."/>
            <person name="Johnson M."/>
            <person name="Gangashetty P."/>
            <person name="Hamidou F."/>
            <person name="Sanogo M.D."/>
            <person name="Zwaenepoel A."/>
            <person name="Wallace J."/>
            <person name="Van De Peer Y."/>
            <person name="Van Deynze A."/>
        </authorList>
    </citation>
    <scope>NUCLEOTIDE SEQUENCE</scope>
    <source>
        <tissue evidence="2">Leaves</tissue>
    </source>
</reference>
<sequence>MLGLSNCSFGSASHDDEQDGDASKGVFLCCGKMTAFYKCSRGSASQDDQTMETSAMVIFVIFDSQHRPLIEEPHITRWAMKRAALPRGEPTVKGKWRFLLVLGVDAVASGQAGCGFSAPKKATRRYSVGRFLLHVMVPLNYRDLALDLKLIRTQRPLPLLLLYKQPIRDGTGHKLCNADHLASALWQPVLLRLRIDLSSPA</sequence>
<evidence type="ECO:0000313" key="2">
    <source>
        <dbReference type="EMBL" id="KAF8712111.1"/>
    </source>
</evidence>
<accession>A0A835BRE4</accession>
<evidence type="ECO:0000256" key="1">
    <source>
        <dbReference type="SAM" id="MobiDB-lite"/>
    </source>
</evidence>
<protein>
    <submittedName>
        <fullName evidence="2">Uncharacterized protein</fullName>
    </submittedName>
</protein>
<dbReference type="EMBL" id="JACEFO010001746">
    <property type="protein sequence ID" value="KAF8712111.1"/>
    <property type="molecule type" value="Genomic_DNA"/>
</dbReference>
<keyword evidence="3" id="KW-1185">Reference proteome</keyword>
<comment type="caution">
    <text evidence="2">The sequence shown here is derived from an EMBL/GenBank/DDBJ whole genome shotgun (WGS) entry which is preliminary data.</text>
</comment>
<evidence type="ECO:0000313" key="3">
    <source>
        <dbReference type="Proteomes" id="UP000636709"/>
    </source>
</evidence>
<proteinExistence type="predicted"/>
<name>A0A835BRE4_9POAL</name>